<feature type="transmembrane region" description="Helical" evidence="1">
    <location>
        <begin position="159"/>
        <end position="179"/>
    </location>
</feature>
<sequence length="188" mass="22228">MDPVIYFFCCLISIVALPAILWTSIDVAYTKKWDTVEAEVITKDYYTLWFQRQKSTCFGLTTANYVSNMTLTYSYNGKDYIHYPNCNTGSVCKISYGPEDEDGRCHVEHCYSKRRTDKSCRRQINHSKEDFIDKYEVGKKYDFYVRKNLPGLITNDIHVVHFLYTLTLWIPLVLIFYYFGSYLRDPTR</sequence>
<dbReference type="EMBL" id="JANTQA010000042">
    <property type="protein sequence ID" value="KAJ3435134.1"/>
    <property type="molecule type" value="Genomic_DNA"/>
</dbReference>
<gene>
    <name evidence="2" type="ORF">M0812_02265</name>
</gene>
<accession>A0AAV7Z023</accession>
<dbReference type="AlphaFoldDB" id="A0AAV7Z023"/>
<proteinExistence type="predicted"/>
<dbReference type="Proteomes" id="UP001146793">
    <property type="component" value="Unassembled WGS sequence"/>
</dbReference>
<keyword evidence="1" id="KW-0812">Transmembrane</keyword>
<keyword evidence="1" id="KW-0472">Membrane</keyword>
<comment type="caution">
    <text evidence="2">The sequence shown here is derived from an EMBL/GenBank/DDBJ whole genome shotgun (WGS) entry which is preliminary data.</text>
</comment>
<evidence type="ECO:0000256" key="1">
    <source>
        <dbReference type="SAM" id="Phobius"/>
    </source>
</evidence>
<feature type="transmembrane region" description="Helical" evidence="1">
    <location>
        <begin position="5"/>
        <end position="25"/>
    </location>
</feature>
<organism evidence="2 3">
    <name type="scientific">Anaeramoeba flamelloides</name>
    <dbReference type="NCBI Taxonomy" id="1746091"/>
    <lineage>
        <taxon>Eukaryota</taxon>
        <taxon>Metamonada</taxon>
        <taxon>Anaeramoebidae</taxon>
        <taxon>Anaeramoeba</taxon>
    </lineage>
</organism>
<evidence type="ECO:0000313" key="2">
    <source>
        <dbReference type="EMBL" id="KAJ3435134.1"/>
    </source>
</evidence>
<reference evidence="2" key="1">
    <citation type="submission" date="2022-08" db="EMBL/GenBank/DDBJ databases">
        <title>Novel sulphate-reducing endosymbionts in the free-living metamonad Anaeramoeba.</title>
        <authorList>
            <person name="Jerlstrom-Hultqvist J."/>
            <person name="Cepicka I."/>
            <person name="Gallot-Lavallee L."/>
            <person name="Salas-Leiva D."/>
            <person name="Curtis B.A."/>
            <person name="Zahonova K."/>
            <person name="Pipaliya S."/>
            <person name="Dacks J."/>
            <person name="Roger A.J."/>
        </authorList>
    </citation>
    <scope>NUCLEOTIDE SEQUENCE</scope>
    <source>
        <strain evidence="2">Busselton2</strain>
    </source>
</reference>
<protein>
    <submittedName>
        <fullName evidence="2">Uncharacterized protein</fullName>
    </submittedName>
</protein>
<keyword evidence="1" id="KW-1133">Transmembrane helix</keyword>
<evidence type="ECO:0000313" key="3">
    <source>
        <dbReference type="Proteomes" id="UP001146793"/>
    </source>
</evidence>
<name>A0AAV7Z023_9EUKA</name>